<evidence type="ECO:0000313" key="2">
    <source>
        <dbReference type="Proteomes" id="UP001199915"/>
    </source>
</evidence>
<comment type="caution">
    <text evidence="1">The sequence shown here is derived from an EMBL/GenBank/DDBJ whole genome shotgun (WGS) entry which is preliminary data.</text>
</comment>
<accession>A0AAE3F3K5</accession>
<dbReference type="AlphaFoldDB" id="A0AAE3F3K5"/>
<dbReference type="Proteomes" id="UP001199915">
    <property type="component" value="Unassembled WGS sequence"/>
</dbReference>
<evidence type="ECO:0000313" key="1">
    <source>
        <dbReference type="EMBL" id="MCG4767005.1"/>
    </source>
</evidence>
<dbReference type="RefSeq" id="WP_238033629.1">
    <property type="nucleotide sequence ID" value="NZ_JAKNFS010000029.1"/>
</dbReference>
<proteinExistence type="predicted"/>
<organism evidence="1 2">
    <name type="scientific">Fusicatenibacter saccharivorans</name>
    <dbReference type="NCBI Taxonomy" id="1150298"/>
    <lineage>
        <taxon>Bacteria</taxon>
        <taxon>Bacillati</taxon>
        <taxon>Bacillota</taxon>
        <taxon>Clostridia</taxon>
        <taxon>Lachnospirales</taxon>
        <taxon>Lachnospiraceae</taxon>
        <taxon>Fusicatenibacter</taxon>
    </lineage>
</organism>
<gene>
    <name evidence="1" type="ORF">L0N21_16050</name>
</gene>
<reference evidence="1" key="1">
    <citation type="submission" date="2022-01" db="EMBL/GenBank/DDBJ databases">
        <title>Collection of gut derived symbiotic bacterial strains cultured from healthy donors.</title>
        <authorList>
            <person name="Lin H."/>
            <person name="Kohout C."/>
            <person name="Waligurski E."/>
            <person name="Pamer E.G."/>
        </authorList>
    </citation>
    <scope>NUCLEOTIDE SEQUENCE</scope>
    <source>
        <strain evidence="1">DFI.5.49</strain>
    </source>
</reference>
<name>A0AAE3F3K5_9FIRM</name>
<sequence>MFEVIYDRIKHGTISVFPMIRGEISESVYIDKLQETFPSLSDNDCSEILQQHACKIEENIFVYWDFETAVKALAEVGGYVDDNNKKYFDFRAFGKDLRTSRNCIELTSGRILFVKLRNEWIFEGAYINKEALLNLIRAIPTNPNTISLRVDIICKIEGAFSVNLSEEDITKALKKEAQKHNVEK</sequence>
<protein>
    <submittedName>
        <fullName evidence="1">Uncharacterized protein</fullName>
    </submittedName>
</protein>
<dbReference type="EMBL" id="JAKNFS010000029">
    <property type="protein sequence ID" value="MCG4767005.1"/>
    <property type="molecule type" value="Genomic_DNA"/>
</dbReference>